<feature type="compositionally biased region" description="Basic and acidic residues" evidence="1">
    <location>
        <begin position="378"/>
        <end position="395"/>
    </location>
</feature>
<comment type="caution">
    <text evidence="2">The sequence shown here is derived from an EMBL/GenBank/DDBJ whole genome shotgun (WGS) entry which is preliminary data.</text>
</comment>
<accession>A0A8J5Y3C4</accession>
<feature type="compositionally biased region" description="Polar residues" evidence="1">
    <location>
        <begin position="343"/>
        <end position="355"/>
    </location>
</feature>
<feature type="compositionally biased region" description="Pro residues" evidence="1">
    <location>
        <begin position="410"/>
        <end position="420"/>
    </location>
</feature>
<dbReference type="OrthoDB" id="121313at2759"/>
<dbReference type="EMBL" id="JAGTXO010000001">
    <property type="protein sequence ID" value="KAG8470389.1"/>
    <property type="molecule type" value="Genomic_DNA"/>
</dbReference>
<dbReference type="AlphaFoldDB" id="A0A8J5Y3C4"/>
<evidence type="ECO:0000313" key="2">
    <source>
        <dbReference type="EMBL" id="KAG8470389.1"/>
    </source>
</evidence>
<dbReference type="Proteomes" id="UP000751190">
    <property type="component" value="Unassembled WGS sequence"/>
</dbReference>
<evidence type="ECO:0000313" key="3">
    <source>
        <dbReference type="Proteomes" id="UP000751190"/>
    </source>
</evidence>
<reference evidence="2" key="1">
    <citation type="submission" date="2021-05" db="EMBL/GenBank/DDBJ databases">
        <title>The genome of the haptophyte Pavlova lutheri (Diacronema luteri, Pavlovales) - a model for lipid biosynthesis in eukaryotic algae.</title>
        <authorList>
            <person name="Hulatt C.J."/>
            <person name="Posewitz M.C."/>
        </authorList>
    </citation>
    <scope>NUCLEOTIDE SEQUENCE</scope>
    <source>
        <strain evidence="2">NIVA-4/92</strain>
    </source>
</reference>
<name>A0A8J5Y3C4_DIALT</name>
<gene>
    <name evidence="2" type="ORF">KFE25_008810</name>
</gene>
<organism evidence="2 3">
    <name type="scientific">Diacronema lutheri</name>
    <name type="common">Unicellular marine alga</name>
    <name type="synonym">Monochrysis lutheri</name>
    <dbReference type="NCBI Taxonomy" id="2081491"/>
    <lineage>
        <taxon>Eukaryota</taxon>
        <taxon>Haptista</taxon>
        <taxon>Haptophyta</taxon>
        <taxon>Pavlovophyceae</taxon>
        <taxon>Pavlovales</taxon>
        <taxon>Pavlovaceae</taxon>
        <taxon>Diacronema</taxon>
    </lineage>
</organism>
<dbReference type="CDD" id="cd23767">
    <property type="entry name" value="IQCD"/>
    <property type="match status" value="1"/>
</dbReference>
<feature type="region of interest" description="Disordered" evidence="1">
    <location>
        <begin position="304"/>
        <end position="420"/>
    </location>
</feature>
<sequence>MRLFHGGADDDEAAAYIQLHWRERHESILRAVRAREREEAALAEAALARTNAASVIQRCWRAFFFRRALRRLVAFGLDAVGPGSWPSVSTIQRCWRSSRLRRRWQGIINTINERFLVDEQLRSQAAQGAEWYTPAMMLRRERMYRDPVVQAELERAWQAVSAASARAVPSDEHDGAATIGWQQYAQLSRKLYLCLMKRSDPHEAFLLAKLDWERDTRGWPDAATPLMERVIDRATFFRSWFELADVNTDDMEEETYGRFIERTIRLIVRTDARSGACMLRSDAEVMNLVVKNGGLHIESRARMSRAPAYAPPKENARFHQQTIASKAAQRDRFTRAPVLAASTGLSPRSATQGLSAASPMRASKSQPAMLTRAQLTEPPDRQPARANDARPHELPEDAPPARAAATAPGAEPPSRSPPLAPLLRHARTAVALLPPLPALALKRTGTMPATAWHSTPDWHSTRDSAPHALAEAAAAGPVPETVDAPSKPRLRRRAQSKPDNPKPDSLTLSRKAGALALALSDDERGAAPRLRELVGLPARERRAQSLDGLALQAPLPAIRSARSHSHAGLVALAEQPRRRAVSLGGPRSVGQRRLSRPVVGLAIRTSAARAPGLFARAPQAVVSPTSGVHVAHRRESDASVVGGGGKGGKAAAPRWIGMSLSSVAR</sequence>
<feature type="compositionally biased region" description="Low complexity" evidence="1">
    <location>
        <begin position="400"/>
        <end position="409"/>
    </location>
</feature>
<feature type="region of interest" description="Disordered" evidence="1">
    <location>
        <begin position="471"/>
        <end position="508"/>
    </location>
</feature>
<protein>
    <submittedName>
        <fullName evidence="2">Uncharacterized protein</fullName>
    </submittedName>
</protein>
<feature type="region of interest" description="Disordered" evidence="1">
    <location>
        <begin position="625"/>
        <end position="646"/>
    </location>
</feature>
<dbReference type="Gene3D" id="1.20.5.190">
    <property type="match status" value="1"/>
</dbReference>
<dbReference type="InterPro" id="IPR000048">
    <property type="entry name" value="IQ_motif_EF-hand-BS"/>
</dbReference>
<proteinExistence type="predicted"/>
<dbReference type="Pfam" id="PF00612">
    <property type="entry name" value="IQ"/>
    <property type="match status" value="1"/>
</dbReference>
<keyword evidence="3" id="KW-1185">Reference proteome</keyword>
<dbReference type="PROSITE" id="PS50096">
    <property type="entry name" value="IQ"/>
    <property type="match status" value="1"/>
</dbReference>
<evidence type="ECO:0000256" key="1">
    <source>
        <dbReference type="SAM" id="MobiDB-lite"/>
    </source>
</evidence>